<gene>
    <name evidence="1" type="ORF">GCM10017600_09730</name>
</gene>
<comment type="caution">
    <text evidence="1">The sequence shown here is derived from an EMBL/GenBank/DDBJ whole genome shotgun (WGS) entry which is preliminary data.</text>
</comment>
<evidence type="ECO:0000313" key="2">
    <source>
        <dbReference type="Proteomes" id="UP001143474"/>
    </source>
</evidence>
<dbReference type="RefSeq" id="WP_309298371.1">
    <property type="nucleotide sequence ID" value="NZ_BAAAVD010000006.1"/>
</dbReference>
<evidence type="ECO:0008006" key="3">
    <source>
        <dbReference type="Google" id="ProtNLM"/>
    </source>
</evidence>
<dbReference type="EMBL" id="BSEV01000001">
    <property type="protein sequence ID" value="GLK07568.1"/>
    <property type="molecule type" value="Genomic_DNA"/>
</dbReference>
<evidence type="ECO:0000313" key="1">
    <source>
        <dbReference type="EMBL" id="GLK07568.1"/>
    </source>
</evidence>
<dbReference type="Proteomes" id="UP001143474">
    <property type="component" value="Unassembled WGS sequence"/>
</dbReference>
<dbReference type="Gene3D" id="3.40.50.450">
    <property type="match status" value="1"/>
</dbReference>
<keyword evidence="2" id="KW-1185">Reference proteome</keyword>
<accession>A0A9W6HXT5</accession>
<dbReference type="PANTHER" id="PTHR38440">
    <property type="entry name" value="UPF0398 PROTEIN YPSA"/>
    <property type="match status" value="1"/>
</dbReference>
<dbReference type="AlphaFoldDB" id="A0A9W6HXT5"/>
<protein>
    <recommendedName>
        <fullName evidence="3">DUF1273 domain-containing protein</fullName>
    </recommendedName>
</protein>
<dbReference type="PANTHER" id="PTHR38440:SF1">
    <property type="entry name" value="UPF0398 PROTEIN SPR0331"/>
    <property type="match status" value="1"/>
</dbReference>
<organism evidence="1 2">
    <name type="scientific">Streptosporangium carneum</name>
    <dbReference type="NCBI Taxonomy" id="47481"/>
    <lineage>
        <taxon>Bacteria</taxon>
        <taxon>Bacillati</taxon>
        <taxon>Actinomycetota</taxon>
        <taxon>Actinomycetes</taxon>
        <taxon>Streptosporangiales</taxon>
        <taxon>Streptosporangiaceae</taxon>
        <taxon>Streptosporangium</taxon>
    </lineage>
</organism>
<dbReference type="InterPro" id="IPR010697">
    <property type="entry name" value="YspA"/>
</dbReference>
<reference evidence="1" key="1">
    <citation type="journal article" date="2014" name="Int. J. Syst. Evol. Microbiol.">
        <title>Complete genome sequence of Corynebacterium casei LMG S-19264T (=DSM 44701T), isolated from a smear-ripened cheese.</title>
        <authorList>
            <consortium name="US DOE Joint Genome Institute (JGI-PGF)"/>
            <person name="Walter F."/>
            <person name="Albersmeier A."/>
            <person name="Kalinowski J."/>
            <person name="Ruckert C."/>
        </authorList>
    </citation>
    <scope>NUCLEOTIDE SEQUENCE</scope>
    <source>
        <strain evidence="1">VKM Ac-2007</strain>
    </source>
</reference>
<name>A0A9W6HXT5_9ACTN</name>
<sequence>MRQQPQELLARWEITVIEQEMPMVRIGVTGHMNLTPATTHLVRDELRSHLRRVGHDLVGVSCIAQGADSLFAETVLEMGGTLEVVLPSQDYRAAKVKPDHAERFDRLLGKAAQVHVMAFEHANREAYVAANEAMLGSVTELVAVWDGESPVDAGGTASVVAEARRRGLPVTVIWPEGASRR</sequence>
<dbReference type="SUPFAM" id="SSF102405">
    <property type="entry name" value="MCP/YpsA-like"/>
    <property type="match status" value="1"/>
</dbReference>
<proteinExistence type="predicted"/>
<reference evidence="1" key="2">
    <citation type="submission" date="2023-01" db="EMBL/GenBank/DDBJ databases">
        <authorList>
            <person name="Sun Q."/>
            <person name="Evtushenko L."/>
        </authorList>
    </citation>
    <scope>NUCLEOTIDE SEQUENCE</scope>
    <source>
        <strain evidence="1">VKM Ac-2007</strain>
    </source>
</reference>